<evidence type="ECO:0000259" key="8">
    <source>
        <dbReference type="Pfam" id="PF07289"/>
    </source>
</evidence>
<dbReference type="GO" id="GO:0032266">
    <property type="term" value="F:phosphatidylinositol-3-phosphate binding"/>
    <property type="evidence" value="ECO:0007669"/>
    <property type="project" value="TreeGrafter"/>
</dbReference>
<feature type="domain" description="BBSome complex member BBS5 PH" evidence="8">
    <location>
        <begin position="7"/>
        <end position="47"/>
    </location>
</feature>
<dbReference type="PANTHER" id="PTHR21351">
    <property type="entry name" value="BARDET-BIEDL SYNDROME PROTEIN 5"/>
    <property type="match status" value="1"/>
</dbReference>
<evidence type="ECO:0000256" key="2">
    <source>
        <dbReference type="ARBA" id="ARBA00004245"/>
    </source>
</evidence>
<evidence type="ECO:0000256" key="5">
    <source>
        <dbReference type="ARBA" id="ARBA00023069"/>
    </source>
</evidence>
<keyword evidence="7" id="KW-0966">Cell projection</keyword>
<name>A0A1S8XAI2_OPIVI</name>
<accession>A0A1S8XAI2</accession>
<dbReference type="Proteomes" id="UP000243686">
    <property type="component" value="Unassembled WGS sequence"/>
</dbReference>
<evidence type="ECO:0000256" key="7">
    <source>
        <dbReference type="ARBA" id="ARBA00023273"/>
    </source>
</evidence>
<keyword evidence="10" id="KW-1185">Reference proteome</keyword>
<evidence type="ECO:0000313" key="9">
    <source>
        <dbReference type="EMBL" id="OON23708.1"/>
    </source>
</evidence>
<dbReference type="AlphaFoldDB" id="A0A1S8XAI2"/>
<comment type="similarity">
    <text evidence="3">Belongs to the BBS5 family.</text>
</comment>
<dbReference type="EMBL" id="KV891502">
    <property type="protein sequence ID" value="OON23708.1"/>
    <property type="molecule type" value="Genomic_DNA"/>
</dbReference>
<dbReference type="InterPro" id="IPR014003">
    <property type="entry name" value="BBS5_PH"/>
</dbReference>
<dbReference type="GO" id="GO:0034464">
    <property type="term" value="C:BBSome"/>
    <property type="evidence" value="ECO:0007669"/>
    <property type="project" value="InterPro"/>
</dbReference>
<sequence>MDKLDALWQDNIIRFDVGGRDLNLRAGETLIEKMYPVEDTKGNSGGKVDEELNFTKVMSSWKRILLWPKVTLF</sequence>
<gene>
    <name evidence="9" type="ORF">X801_00376</name>
</gene>
<dbReference type="PANTHER" id="PTHR21351:SF0">
    <property type="entry name" value="BARDET-BIEDL SYNDROME 5 PROTEIN"/>
    <property type="match status" value="1"/>
</dbReference>
<evidence type="ECO:0000256" key="1">
    <source>
        <dbReference type="ARBA" id="ARBA00004138"/>
    </source>
</evidence>
<comment type="subcellular location">
    <subcellularLocation>
        <location evidence="1">Cell projection</location>
        <location evidence="1">Cilium</location>
    </subcellularLocation>
    <subcellularLocation>
        <location evidence="2">Cytoplasm</location>
        <location evidence="2">Cytoskeleton</location>
    </subcellularLocation>
</comment>
<evidence type="ECO:0000256" key="4">
    <source>
        <dbReference type="ARBA" id="ARBA00022490"/>
    </source>
</evidence>
<organism evidence="9 10">
    <name type="scientific">Opisthorchis viverrini</name>
    <name type="common">Southeast Asian liver fluke</name>
    <dbReference type="NCBI Taxonomy" id="6198"/>
    <lineage>
        <taxon>Eukaryota</taxon>
        <taxon>Metazoa</taxon>
        <taxon>Spiralia</taxon>
        <taxon>Lophotrochozoa</taxon>
        <taxon>Platyhelminthes</taxon>
        <taxon>Trematoda</taxon>
        <taxon>Digenea</taxon>
        <taxon>Opisthorchiida</taxon>
        <taxon>Opisthorchiata</taxon>
        <taxon>Opisthorchiidae</taxon>
        <taxon>Opisthorchis</taxon>
    </lineage>
</organism>
<evidence type="ECO:0000256" key="6">
    <source>
        <dbReference type="ARBA" id="ARBA00023212"/>
    </source>
</evidence>
<dbReference type="GO" id="GO:0036064">
    <property type="term" value="C:ciliary basal body"/>
    <property type="evidence" value="ECO:0007669"/>
    <property type="project" value="TreeGrafter"/>
</dbReference>
<dbReference type="GO" id="GO:0060271">
    <property type="term" value="P:cilium assembly"/>
    <property type="evidence" value="ECO:0007669"/>
    <property type="project" value="TreeGrafter"/>
</dbReference>
<keyword evidence="5" id="KW-0969">Cilium</keyword>
<reference evidence="9 10" key="1">
    <citation type="submission" date="2015-03" db="EMBL/GenBank/DDBJ databases">
        <title>Draft genome of the nematode, Opisthorchis viverrini.</title>
        <authorList>
            <person name="Mitreva M."/>
        </authorList>
    </citation>
    <scope>NUCLEOTIDE SEQUENCE [LARGE SCALE GENOMIC DNA]</scope>
    <source>
        <strain evidence="9">Khon Kaen</strain>
    </source>
</reference>
<keyword evidence="4" id="KW-0963">Cytoplasm</keyword>
<protein>
    <recommendedName>
        <fullName evidence="8">BBSome complex member BBS5 PH domain-containing protein</fullName>
    </recommendedName>
</protein>
<keyword evidence="6" id="KW-0206">Cytoskeleton</keyword>
<proteinExistence type="inferred from homology"/>
<evidence type="ECO:0000313" key="10">
    <source>
        <dbReference type="Proteomes" id="UP000243686"/>
    </source>
</evidence>
<dbReference type="InterPro" id="IPR006606">
    <property type="entry name" value="BBL5"/>
</dbReference>
<dbReference type="Pfam" id="PF07289">
    <property type="entry name" value="BBL5"/>
    <property type="match status" value="1"/>
</dbReference>
<evidence type="ECO:0000256" key="3">
    <source>
        <dbReference type="ARBA" id="ARBA00005822"/>
    </source>
</evidence>